<keyword evidence="3" id="KW-1185">Reference proteome</keyword>
<feature type="region of interest" description="Disordered" evidence="1">
    <location>
        <begin position="1"/>
        <end position="28"/>
    </location>
</feature>
<dbReference type="AlphaFoldDB" id="A0A1B9H242"/>
<reference evidence="2 3" key="1">
    <citation type="submission" date="2013-07" db="EMBL/GenBank/DDBJ databases">
        <title>The Genome Sequence of Cryptococcus heveanensis BCC8398.</title>
        <authorList>
            <consortium name="The Broad Institute Genome Sequencing Platform"/>
            <person name="Cuomo C."/>
            <person name="Litvintseva A."/>
            <person name="Chen Y."/>
            <person name="Heitman J."/>
            <person name="Sun S."/>
            <person name="Springer D."/>
            <person name="Dromer F."/>
            <person name="Young S.K."/>
            <person name="Zeng Q."/>
            <person name="Gargeya S."/>
            <person name="Fitzgerald M."/>
            <person name="Abouelleil A."/>
            <person name="Alvarado L."/>
            <person name="Berlin A.M."/>
            <person name="Chapman S.B."/>
            <person name="Dewar J."/>
            <person name="Goldberg J."/>
            <person name="Griggs A."/>
            <person name="Gujja S."/>
            <person name="Hansen M."/>
            <person name="Howarth C."/>
            <person name="Imamovic A."/>
            <person name="Larimer J."/>
            <person name="McCowan C."/>
            <person name="Murphy C."/>
            <person name="Pearson M."/>
            <person name="Priest M."/>
            <person name="Roberts A."/>
            <person name="Saif S."/>
            <person name="Shea T."/>
            <person name="Sykes S."/>
            <person name="Wortman J."/>
            <person name="Nusbaum C."/>
            <person name="Birren B."/>
        </authorList>
    </citation>
    <scope>NUCLEOTIDE SEQUENCE [LARGE SCALE GENOMIC DNA]</scope>
    <source>
        <strain evidence="2 3">BCC8398</strain>
    </source>
</reference>
<feature type="compositionally biased region" description="Low complexity" evidence="1">
    <location>
        <begin position="157"/>
        <end position="170"/>
    </location>
</feature>
<feature type="compositionally biased region" description="Low complexity" evidence="1">
    <location>
        <begin position="537"/>
        <end position="548"/>
    </location>
</feature>
<feature type="region of interest" description="Disordered" evidence="1">
    <location>
        <begin position="148"/>
        <end position="199"/>
    </location>
</feature>
<feature type="compositionally biased region" description="Low complexity" evidence="1">
    <location>
        <begin position="8"/>
        <end position="23"/>
    </location>
</feature>
<accession>A0A1B9H242</accession>
<proteinExistence type="predicted"/>
<dbReference type="Proteomes" id="UP000092666">
    <property type="component" value="Unassembled WGS sequence"/>
</dbReference>
<reference evidence="3" key="2">
    <citation type="submission" date="2013-12" db="EMBL/GenBank/DDBJ databases">
        <title>Evolution of pathogenesis and genome organization in the Tremellales.</title>
        <authorList>
            <person name="Cuomo C."/>
            <person name="Litvintseva A."/>
            <person name="Heitman J."/>
            <person name="Chen Y."/>
            <person name="Sun S."/>
            <person name="Springer D."/>
            <person name="Dromer F."/>
            <person name="Young S."/>
            <person name="Zeng Q."/>
            <person name="Chapman S."/>
            <person name="Gujja S."/>
            <person name="Saif S."/>
            <person name="Birren B."/>
        </authorList>
    </citation>
    <scope>NUCLEOTIDE SEQUENCE [LARGE SCALE GENOMIC DNA]</scope>
    <source>
        <strain evidence="3">BCC8398</strain>
    </source>
</reference>
<evidence type="ECO:0000256" key="1">
    <source>
        <dbReference type="SAM" id="MobiDB-lite"/>
    </source>
</evidence>
<gene>
    <name evidence="2" type="ORF">I316_00473</name>
</gene>
<sequence>MSVDNAGPTASTNSGLTTTTPAQVPTPPTTTIASVIRDQTILERIFSVVLNTDRKALTTCVRVSKHFHAVATPLLYSRVRLGAIPPTDSRRDATDADADENLSRISAKRYNPVTSERKKRLLEYARIVRVDAHYLNFCRTETGTEADTDIVGRKPQSSASGSNSHGGSVSIVNKQTIREVSSATSKTSSSHSGQGTITSNIHSLRFPNIKTLVIHPLVKTIPEEGGPSLHAEHQHDWPRPKDPKTCSVIGDLVNALDQTQLKGHQTKIVLNTIVPNRFDLFPPGLPKDTYDNIDQLTLVAPVINFRFGSTSPDNLPSLPKLKKLVFIFKTPDPNIQWKLGTHNMFGWGGLHDFFGEDFRYLVDLVWKLEDQTTPVCIVNADRLYHLHVGLRQGATSEAVQGAFEAKFRQSLSYCAYTVEHDHGQSWAFSDSEGSDDGRTPMQKVEDEMMEEMVASITGGVREYKRERDLKRMRKESERAIRKRDRPERHQREKDEKERLRIKLDNIRYITMDEYLACHDWEGEIDPEDAVKWRKAEQAASAPTTAATGKGKEKGKRKQAAVELEVEVELDDDGNLMVGSSSSKR</sequence>
<evidence type="ECO:0000313" key="2">
    <source>
        <dbReference type="EMBL" id="OCF37352.1"/>
    </source>
</evidence>
<protein>
    <submittedName>
        <fullName evidence="2">Uncharacterized protein</fullName>
    </submittedName>
</protein>
<feature type="region of interest" description="Disordered" evidence="1">
    <location>
        <begin position="465"/>
        <end position="495"/>
    </location>
</feature>
<name>A0A1B9H242_9TREE</name>
<dbReference type="EMBL" id="KV700122">
    <property type="protein sequence ID" value="OCF37352.1"/>
    <property type="molecule type" value="Genomic_DNA"/>
</dbReference>
<feature type="region of interest" description="Disordered" evidence="1">
    <location>
        <begin position="533"/>
        <end position="559"/>
    </location>
</feature>
<organism evidence="2 3">
    <name type="scientific">Kwoniella heveanensis BCC8398</name>
    <dbReference type="NCBI Taxonomy" id="1296120"/>
    <lineage>
        <taxon>Eukaryota</taxon>
        <taxon>Fungi</taxon>
        <taxon>Dikarya</taxon>
        <taxon>Basidiomycota</taxon>
        <taxon>Agaricomycotina</taxon>
        <taxon>Tremellomycetes</taxon>
        <taxon>Tremellales</taxon>
        <taxon>Cryptococcaceae</taxon>
        <taxon>Kwoniella</taxon>
    </lineage>
</organism>
<feature type="compositionally biased region" description="Low complexity" evidence="1">
    <location>
        <begin position="181"/>
        <end position="192"/>
    </location>
</feature>
<evidence type="ECO:0000313" key="3">
    <source>
        <dbReference type="Proteomes" id="UP000092666"/>
    </source>
</evidence>